<dbReference type="AlphaFoldDB" id="A0A7W7GQ19"/>
<feature type="domain" description="Rieske" evidence="5">
    <location>
        <begin position="1"/>
        <end position="71"/>
    </location>
</feature>
<evidence type="ECO:0000259" key="5">
    <source>
        <dbReference type="PROSITE" id="PS51296"/>
    </source>
</evidence>
<dbReference type="GO" id="GO:0046872">
    <property type="term" value="F:metal ion binding"/>
    <property type="evidence" value="ECO:0007669"/>
    <property type="project" value="UniProtKB-KW"/>
</dbReference>
<comment type="caution">
    <text evidence="6">The sequence shown here is derived from an EMBL/GenBank/DDBJ whole genome shotgun (WGS) entry which is preliminary data.</text>
</comment>
<dbReference type="Gene3D" id="2.102.10.10">
    <property type="entry name" value="Rieske [2Fe-2S] iron-sulphur domain"/>
    <property type="match status" value="1"/>
</dbReference>
<keyword evidence="2" id="KW-0479">Metal-binding</keyword>
<evidence type="ECO:0000256" key="2">
    <source>
        <dbReference type="ARBA" id="ARBA00022723"/>
    </source>
</evidence>
<sequence>MVTQPEPGVFCAFRKQCPHAGRPVDEVSRRGIRCPAHGSMFDLATGEPKNGPAGKPLRAAKVRVDGERIIITG</sequence>
<dbReference type="Pfam" id="PF00355">
    <property type="entry name" value="Rieske"/>
    <property type="match status" value="1"/>
</dbReference>
<keyword evidence="7" id="KW-1185">Reference proteome</keyword>
<dbReference type="GO" id="GO:0051537">
    <property type="term" value="F:2 iron, 2 sulfur cluster binding"/>
    <property type="evidence" value="ECO:0007669"/>
    <property type="project" value="UniProtKB-KW"/>
</dbReference>
<dbReference type="InterPro" id="IPR036922">
    <property type="entry name" value="Rieske_2Fe-2S_sf"/>
</dbReference>
<keyword evidence="4" id="KW-0411">Iron-sulfur</keyword>
<proteinExistence type="predicted"/>
<accession>A0A7W7GQ19</accession>
<dbReference type="GO" id="GO:0016705">
    <property type="term" value="F:oxidoreductase activity, acting on paired donors, with incorporation or reduction of molecular oxygen"/>
    <property type="evidence" value="ECO:0007669"/>
    <property type="project" value="UniProtKB-ARBA"/>
</dbReference>
<keyword evidence="1" id="KW-0001">2Fe-2S</keyword>
<dbReference type="Proteomes" id="UP000540191">
    <property type="component" value="Unassembled WGS sequence"/>
</dbReference>
<dbReference type="PROSITE" id="PS51296">
    <property type="entry name" value="RIESKE"/>
    <property type="match status" value="1"/>
</dbReference>
<reference evidence="6 7" key="1">
    <citation type="submission" date="2020-08" db="EMBL/GenBank/DDBJ databases">
        <title>Sequencing the genomes of 1000 actinobacteria strains.</title>
        <authorList>
            <person name="Klenk H.-P."/>
        </authorList>
    </citation>
    <scope>NUCLEOTIDE SEQUENCE [LARGE SCALE GENOMIC DNA]</scope>
    <source>
        <strain evidence="6 7">DSM 23974</strain>
    </source>
</reference>
<gene>
    <name evidence="6" type="ORF">HDA30_001700</name>
</gene>
<evidence type="ECO:0000313" key="6">
    <source>
        <dbReference type="EMBL" id="MBB4736192.1"/>
    </source>
</evidence>
<protein>
    <submittedName>
        <fullName evidence="6">Nitrite reductase/ring-hydroxylating ferredoxin subunit</fullName>
    </submittedName>
</protein>
<evidence type="ECO:0000256" key="3">
    <source>
        <dbReference type="ARBA" id="ARBA00023004"/>
    </source>
</evidence>
<dbReference type="CDD" id="cd03467">
    <property type="entry name" value="Rieske"/>
    <property type="match status" value="1"/>
</dbReference>
<dbReference type="EMBL" id="JACHNA010000001">
    <property type="protein sequence ID" value="MBB4736192.1"/>
    <property type="molecule type" value="Genomic_DNA"/>
</dbReference>
<evidence type="ECO:0000256" key="4">
    <source>
        <dbReference type="ARBA" id="ARBA00023014"/>
    </source>
</evidence>
<dbReference type="RefSeq" id="WP_184241845.1">
    <property type="nucleotide sequence ID" value="NZ_JACHNA010000001.1"/>
</dbReference>
<organism evidence="6 7">
    <name type="scientific">Micrococcus cohnii</name>
    <dbReference type="NCBI Taxonomy" id="993416"/>
    <lineage>
        <taxon>Bacteria</taxon>
        <taxon>Bacillati</taxon>
        <taxon>Actinomycetota</taxon>
        <taxon>Actinomycetes</taxon>
        <taxon>Micrococcales</taxon>
        <taxon>Micrococcaceae</taxon>
        <taxon>Micrococcus</taxon>
    </lineage>
</organism>
<name>A0A7W7GQ19_9MICC</name>
<evidence type="ECO:0000256" key="1">
    <source>
        <dbReference type="ARBA" id="ARBA00022714"/>
    </source>
</evidence>
<dbReference type="GO" id="GO:0004497">
    <property type="term" value="F:monooxygenase activity"/>
    <property type="evidence" value="ECO:0007669"/>
    <property type="project" value="UniProtKB-ARBA"/>
</dbReference>
<dbReference type="InterPro" id="IPR017941">
    <property type="entry name" value="Rieske_2Fe-2S"/>
</dbReference>
<keyword evidence="3" id="KW-0408">Iron</keyword>
<dbReference type="SUPFAM" id="SSF50022">
    <property type="entry name" value="ISP domain"/>
    <property type="match status" value="1"/>
</dbReference>
<evidence type="ECO:0000313" key="7">
    <source>
        <dbReference type="Proteomes" id="UP000540191"/>
    </source>
</evidence>